<feature type="domain" description="O-antigen ligase-related" evidence="6">
    <location>
        <begin position="2"/>
        <end position="160"/>
    </location>
</feature>
<evidence type="ECO:0000256" key="5">
    <source>
        <dbReference type="SAM" id="Phobius"/>
    </source>
</evidence>
<evidence type="ECO:0000256" key="1">
    <source>
        <dbReference type="ARBA" id="ARBA00004141"/>
    </source>
</evidence>
<proteinExistence type="predicted"/>
<evidence type="ECO:0000313" key="7">
    <source>
        <dbReference type="EMBL" id="NMH25793.1"/>
    </source>
</evidence>
<keyword evidence="2 5" id="KW-0812">Transmembrane</keyword>
<comment type="caution">
    <text evidence="7">The sequence shown here is derived from an EMBL/GenBank/DDBJ whole genome shotgun (WGS) entry which is preliminary data.</text>
</comment>
<comment type="subcellular location">
    <subcellularLocation>
        <location evidence="1">Membrane</location>
        <topology evidence="1">Multi-pass membrane protein</topology>
    </subcellularLocation>
</comment>
<feature type="transmembrane region" description="Helical" evidence="5">
    <location>
        <begin position="29"/>
        <end position="46"/>
    </location>
</feature>
<evidence type="ECO:0000259" key="6">
    <source>
        <dbReference type="Pfam" id="PF04932"/>
    </source>
</evidence>
<keyword evidence="3 5" id="KW-1133">Transmembrane helix</keyword>
<dbReference type="Pfam" id="PF04932">
    <property type="entry name" value="Wzy_C"/>
    <property type="match status" value="1"/>
</dbReference>
<name>A0ABX1QXE6_9FLAO</name>
<evidence type="ECO:0000256" key="3">
    <source>
        <dbReference type="ARBA" id="ARBA00022989"/>
    </source>
</evidence>
<feature type="transmembrane region" description="Helical" evidence="5">
    <location>
        <begin position="146"/>
        <end position="167"/>
    </location>
</feature>
<evidence type="ECO:0000256" key="2">
    <source>
        <dbReference type="ARBA" id="ARBA00022692"/>
    </source>
</evidence>
<evidence type="ECO:0000256" key="4">
    <source>
        <dbReference type="ARBA" id="ARBA00023136"/>
    </source>
</evidence>
<keyword evidence="8" id="KW-1185">Reference proteome</keyword>
<accession>A0ABX1QXE6</accession>
<feature type="transmembrane region" description="Helical" evidence="5">
    <location>
        <begin position="179"/>
        <end position="199"/>
    </location>
</feature>
<organism evidence="7 8">
    <name type="scientific">Flavobacterium solisilvae</name>
    <dbReference type="NCBI Taxonomy" id="1852019"/>
    <lineage>
        <taxon>Bacteria</taxon>
        <taxon>Pseudomonadati</taxon>
        <taxon>Bacteroidota</taxon>
        <taxon>Flavobacteriia</taxon>
        <taxon>Flavobacteriales</taxon>
        <taxon>Flavobacteriaceae</taxon>
        <taxon>Flavobacterium</taxon>
    </lineage>
</organism>
<feature type="transmembrane region" description="Helical" evidence="5">
    <location>
        <begin position="105"/>
        <end position="125"/>
    </location>
</feature>
<feature type="transmembrane region" description="Helical" evidence="5">
    <location>
        <begin position="6"/>
        <end position="22"/>
    </location>
</feature>
<evidence type="ECO:0000313" key="8">
    <source>
        <dbReference type="Proteomes" id="UP000767947"/>
    </source>
</evidence>
<dbReference type="InterPro" id="IPR007016">
    <property type="entry name" value="O-antigen_ligase-rel_domated"/>
</dbReference>
<dbReference type="Proteomes" id="UP000767947">
    <property type="component" value="Unassembled WGS sequence"/>
</dbReference>
<sequence length="226" mass="26176">MSRTMIVGVIIIFISIYGYSKITTKTIKIFLLIITCIGFLYAYLYSVKIDRSGNSIESFLYKVKIAPAEIFETKIDREDHKQLWDHWRGYEAKRAMALLNQNPHFYLIGAGYGSLVNLKFFAPLTDNPRKDKGLKYISELHNGIPYILYKTGFIGLIIYLLFLINLYKLIYKKFTFETVFISAIGLFYLFSTITITGIYNTKDGIIFILGSLLYFYHSKSKALQHD</sequence>
<reference evidence="7 8" key="1">
    <citation type="submission" date="2020-02" db="EMBL/GenBank/DDBJ databases">
        <title>Flavobacterium sp. genome.</title>
        <authorList>
            <person name="Jung H.S."/>
            <person name="Baek J.H."/>
            <person name="Jeon C.O."/>
        </authorList>
    </citation>
    <scope>NUCLEOTIDE SEQUENCE [LARGE SCALE GENOMIC DNA]</scope>
    <source>
        <strain evidence="7 8">SE-s27</strain>
    </source>
</reference>
<keyword evidence="4 5" id="KW-0472">Membrane</keyword>
<dbReference type="EMBL" id="JAAMPT010000208">
    <property type="protein sequence ID" value="NMH25793.1"/>
    <property type="molecule type" value="Genomic_DNA"/>
</dbReference>
<gene>
    <name evidence="7" type="ORF">G6042_11010</name>
</gene>
<protein>
    <recommendedName>
        <fullName evidence="6">O-antigen ligase-related domain-containing protein</fullName>
    </recommendedName>
</protein>